<keyword evidence="2" id="KW-1185">Reference proteome</keyword>
<sequence>MYDKQNNNNYYNSTTTAAAAAAAAKGQSTVVMDGSRFGVVFGDIPLTFFSSVS</sequence>
<name>A0AAP0EPV3_9MAGN</name>
<comment type="caution">
    <text evidence="1">The sequence shown here is derived from an EMBL/GenBank/DDBJ whole genome shotgun (WGS) entry which is preliminary data.</text>
</comment>
<dbReference type="AlphaFoldDB" id="A0AAP0EPV3"/>
<proteinExistence type="predicted"/>
<dbReference type="EMBL" id="JBBNAE010000009">
    <property type="protein sequence ID" value="KAK9097181.1"/>
    <property type="molecule type" value="Genomic_DNA"/>
</dbReference>
<reference evidence="1 2" key="1">
    <citation type="submission" date="2024-01" db="EMBL/GenBank/DDBJ databases">
        <title>Genome assemblies of Stephania.</title>
        <authorList>
            <person name="Yang L."/>
        </authorList>
    </citation>
    <scope>NUCLEOTIDE SEQUENCE [LARGE SCALE GENOMIC DNA]</scope>
    <source>
        <strain evidence="1">QJT</strain>
        <tissue evidence="1">Leaf</tissue>
    </source>
</reference>
<protein>
    <submittedName>
        <fullName evidence="1">Uncharacterized protein</fullName>
    </submittedName>
</protein>
<gene>
    <name evidence="1" type="ORF">Sjap_022678</name>
</gene>
<evidence type="ECO:0000313" key="1">
    <source>
        <dbReference type="EMBL" id="KAK9097181.1"/>
    </source>
</evidence>
<organism evidence="1 2">
    <name type="scientific">Stephania japonica</name>
    <dbReference type="NCBI Taxonomy" id="461633"/>
    <lineage>
        <taxon>Eukaryota</taxon>
        <taxon>Viridiplantae</taxon>
        <taxon>Streptophyta</taxon>
        <taxon>Embryophyta</taxon>
        <taxon>Tracheophyta</taxon>
        <taxon>Spermatophyta</taxon>
        <taxon>Magnoliopsida</taxon>
        <taxon>Ranunculales</taxon>
        <taxon>Menispermaceae</taxon>
        <taxon>Menispermoideae</taxon>
        <taxon>Cissampelideae</taxon>
        <taxon>Stephania</taxon>
    </lineage>
</organism>
<dbReference type="Proteomes" id="UP001417504">
    <property type="component" value="Unassembled WGS sequence"/>
</dbReference>
<evidence type="ECO:0000313" key="2">
    <source>
        <dbReference type="Proteomes" id="UP001417504"/>
    </source>
</evidence>
<accession>A0AAP0EPV3</accession>